<reference evidence="2 3" key="1">
    <citation type="submission" date="2019-07" db="EMBL/GenBank/DDBJ databases">
        <title>R&amp;d 2014.</title>
        <authorList>
            <person name="Klenk H.-P."/>
        </authorList>
    </citation>
    <scope>NUCLEOTIDE SEQUENCE [LARGE SCALE GENOMIC DNA]</scope>
    <source>
        <strain evidence="2 3">DSM 43868</strain>
    </source>
</reference>
<accession>A0A562I857</accession>
<dbReference type="InterPro" id="IPR012666">
    <property type="entry name" value="CbtA_put"/>
</dbReference>
<sequence>MIFPGSTAPSIWRNIQPTSSRTITEVPDGFPALVLWKFRLASLGTQLVTWTTLGLLFGALTERSLRTRSAPAARPTVTA</sequence>
<keyword evidence="1" id="KW-0812">Transmembrane</keyword>
<organism evidence="2 3">
    <name type="scientific">Micromonospora olivasterospora</name>
    <dbReference type="NCBI Taxonomy" id="1880"/>
    <lineage>
        <taxon>Bacteria</taxon>
        <taxon>Bacillati</taxon>
        <taxon>Actinomycetota</taxon>
        <taxon>Actinomycetes</taxon>
        <taxon>Micromonosporales</taxon>
        <taxon>Micromonosporaceae</taxon>
        <taxon>Micromonospora</taxon>
    </lineage>
</organism>
<proteinExistence type="predicted"/>
<comment type="caution">
    <text evidence="2">The sequence shown here is derived from an EMBL/GenBank/DDBJ whole genome shotgun (WGS) entry which is preliminary data.</text>
</comment>
<protein>
    <submittedName>
        <fullName evidence="2">Putative cobalt transporter subunit CbtA</fullName>
    </submittedName>
</protein>
<dbReference type="RefSeq" id="WP_145774109.1">
    <property type="nucleotide sequence ID" value="NZ_BAAATQ010000353.1"/>
</dbReference>
<evidence type="ECO:0000313" key="2">
    <source>
        <dbReference type="EMBL" id="TWH67179.1"/>
    </source>
</evidence>
<keyword evidence="1" id="KW-1133">Transmembrane helix</keyword>
<dbReference type="Proteomes" id="UP000319825">
    <property type="component" value="Unassembled WGS sequence"/>
</dbReference>
<evidence type="ECO:0000313" key="3">
    <source>
        <dbReference type="Proteomes" id="UP000319825"/>
    </source>
</evidence>
<name>A0A562I857_MICOL</name>
<keyword evidence="1" id="KW-0472">Membrane</keyword>
<evidence type="ECO:0000256" key="1">
    <source>
        <dbReference type="SAM" id="Phobius"/>
    </source>
</evidence>
<dbReference type="EMBL" id="VLKE01000001">
    <property type="protein sequence ID" value="TWH67179.1"/>
    <property type="molecule type" value="Genomic_DNA"/>
</dbReference>
<feature type="transmembrane region" description="Helical" evidence="1">
    <location>
        <begin position="40"/>
        <end position="60"/>
    </location>
</feature>
<dbReference type="AlphaFoldDB" id="A0A562I857"/>
<gene>
    <name evidence="2" type="ORF">JD77_02148</name>
</gene>
<dbReference type="OrthoDB" id="6851830at2"/>
<dbReference type="Pfam" id="PF09490">
    <property type="entry name" value="CbtA"/>
    <property type="match status" value="1"/>
</dbReference>
<keyword evidence="3" id="KW-1185">Reference proteome</keyword>